<evidence type="ECO:0000313" key="5">
    <source>
        <dbReference type="Proteomes" id="UP000242715"/>
    </source>
</evidence>
<dbReference type="OrthoDB" id="676808at2759"/>
<feature type="compositionally biased region" description="Polar residues" evidence="2">
    <location>
        <begin position="73"/>
        <end position="102"/>
    </location>
</feature>
<protein>
    <recommendedName>
        <fullName evidence="3">FAF domain-containing protein</fullName>
    </recommendedName>
</protein>
<organism evidence="4 5">
    <name type="scientific">Trifolium subterraneum</name>
    <name type="common">Subterranean clover</name>
    <dbReference type="NCBI Taxonomy" id="3900"/>
    <lineage>
        <taxon>Eukaryota</taxon>
        <taxon>Viridiplantae</taxon>
        <taxon>Streptophyta</taxon>
        <taxon>Embryophyta</taxon>
        <taxon>Tracheophyta</taxon>
        <taxon>Spermatophyta</taxon>
        <taxon>Magnoliopsida</taxon>
        <taxon>eudicotyledons</taxon>
        <taxon>Gunneridae</taxon>
        <taxon>Pentapetalae</taxon>
        <taxon>rosids</taxon>
        <taxon>fabids</taxon>
        <taxon>Fabales</taxon>
        <taxon>Fabaceae</taxon>
        <taxon>Papilionoideae</taxon>
        <taxon>50 kb inversion clade</taxon>
        <taxon>NPAAA clade</taxon>
        <taxon>Hologalegina</taxon>
        <taxon>IRL clade</taxon>
        <taxon>Trifolieae</taxon>
        <taxon>Trifolium</taxon>
    </lineage>
</organism>
<keyword evidence="5" id="KW-1185">Reference proteome</keyword>
<dbReference type="InterPro" id="IPR046431">
    <property type="entry name" value="FAF_dom"/>
</dbReference>
<dbReference type="EMBL" id="DF973245">
    <property type="protein sequence ID" value="GAU22386.1"/>
    <property type="molecule type" value="Genomic_DNA"/>
</dbReference>
<accession>A0A2Z6LU96</accession>
<evidence type="ECO:0000259" key="3">
    <source>
        <dbReference type="Pfam" id="PF11250"/>
    </source>
</evidence>
<feature type="region of interest" description="Disordered" evidence="2">
    <location>
        <begin position="69"/>
        <end position="107"/>
    </location>
</feature>
<evidence type="ECO:0000313" key="4">
    <source>
        <dbReference type="EMBL" id="GAU22386.1"/>
    </source>
</evidence>
<evidence type="ECO:0000256" key="2">
    <source>
        <dbReference type="SAM" id="MobiDB-lite"/>
    </source>
</evidence>
<feature type="domain" description="FAF" evidence="3">
    <location>
        <begin position="176"/>
        <end position="229"/>
    </location>
</feature>
<dbReference type="Proteomes" id="UP000242715">
    <property type="component" value="Unassembled WGS sequence"/>
</dbReference>
<comment type="similarity">
    <text evidence="1">Belongs to the fantastic four family.</text>
</comment>
<dbReference type="AlphaFoldDB" id="A0A2Z6LU96"/>
<gene>
    <name evidence="4" type="ORF">TSUD_107150</name>
</gene>
<feature type="region of interest" description="Disordered" evidence="2">
    <location>
        <begin position="233"/>
        <end position="277"/>
    </location>
</feature>
<dbReference type="PANTHER" id="PTHR33155:SF68">
    <property type="entry name" value="DUF3049 FAMILY PROTEIN"/>
    <property type="match status" value="1"/>
</dbReference>
<reference evidence="5" key="1">
    <citation type="journal article" date="2017" name="Front. Plant Sci.">
        <title>Climate Clever Clovers: New Paradigm to Reduce the Environmental Footprint of Ruminants by Breeding Low Methanogenic Forages Utilizing Haplotype Variation.</title>
        <authorList>
            <person name="Kaur P."/>
            <person name="Appels R."/>
            <person name="Bayer P.E."/>
            <person name="Keeble-Gagnere G."/>
            <person name="Wang J."/>
            <person name="Hirakawa H."/>
            <person name="Shirasawa K."/>
            <person name="Vercoe P."/>
            <person name="Stefanova K."/>
            <person name="Durmic Z."/>
            <person name="Nichols P."/>
            <person name="Revell C."/>
            <person name="Isobe S.N."/>
            <person name="Edwards D."/>
            <person name="Erskine W."/>
        </authorList>
    </citation>
    <scope>NUCLEOTIDE SEQUENCE [LARGE SCALE GENOMIC DNA]</scope>
    <source>
        <strain evidence="5">cv. Daliak</strain>
    </source>
</reference>
<feature type="compositionally biased region" description="Acidic residues" evidence="2">
    <location>
        <begin position="235"/>
        <end position="264"/>
    </location>
</feature>
<dbReference type="Pfam" id="PF11250">
    <property type="entry name" value="FAF"/>
    <property type="match status" value="1"/>
</dbReference>
<dbReference type="PANTHER" id="PTHR33155">
    <property type="entry name" value="FANTASTIC FOUR-LIKE PROTEIN (DUF3049)"/>
    <property type="match status" value="1"/>
</dbReference>
<proteinExistence type="inferred from homology"/>
<feature type="compositionally biased region" description="Basic and acidic residues" evidence="2">
    <location>
        <begin position="265"/>
        <end position="277"/>
    </location>
</feature>
<sequence length="277" mass="31371">MTTCGSLQHIFDSLLPEKPTLLESLSFNKIKPIKSIEPSSCTEIFGELHFNESSTSSHVSISSSSTVINNTNLNQNKDSESSNTSQTPPSSASFSITPITSHTNKHKSSGSFSWLNSESMHLCTEGLGFESSDDVEDSKSGMNEYWEIDQNEKHDEQHSFSRDHSYGECRRSRVNEYPPPISSIGKTGKPWVYFRSYRDDGRFVLEEVRIPTQEVLRACREDGRLKLQFVHPPDDEFLEDVEEEEDDIESIDDEGEDMATENEDCVTRHSNEEKEIA</sequence>
<evidence type="ECO:0000256" key="1">
    <source>
        <dbReference type="ARBA" id="ARBA00008690"/>
    </source>
</evidence>
<name>A0A2Z6LU96_TRISU</name>
<dbReference type="InterPro" id="IPR021410">
    <property type="entry name" value="FAF"/>
</dbReference>